<accession>F5YEG3</accession>
<protein>
    <submittedName>
        <fullName evidence="1">Uncharacterized protein</fullName>
    </submittedName>
</protein>
<dbReference type="InParanoid" id="F5YEG3"/>
<dbReference type="Proteomes" id="UP000009222">
    <property type="component" value="Chromosome"/>
</dbReference>
<dbReference type="AlphaFoldDB" id="F5YEG3"/>
<gene>
    <name evidence="1" type="ordered locus">TREAZ_2606</name>
</gene>
<name>F5YEG3_LEAAZ</name>
<proteinExistence type="predicted"/>
<dbReference type="HOGENOM" id="CLU_3318649_0_0_12"/>
<organism evidence="1 2">
    <name type="scientific">Leadbettera azotonutricia (strain ATCC BAA-888 / DSM 13862 / ZAS-9)</name>
    <name type="common">Treponema azotonutricium</name>
    <dbReference type="NCBI Taxonomy" id="545695"/>
    <lineage>
        <taxon>Bacteria</taxon>
        <taxon>Pseudomonadati</taxon>
        <taxon>Spirochaetota</taxon>
        <taxon>Spirochaetia</taxon>
        <taxon>Spirochaetales</taxon>
        <taxon>Breznakiellaceae</taxon>
        <taxon>Leadbettera</taxon>
    </lineage>
</organism>
<keyword evidence="2" id="KW-1185">Reference proteome</keyword>
<reference evidence="1 2" key="2">
    <citation type="journal article" date="2011" name="ISME J.">
        <title>RNA-seq reveals cooperative metabolic interactions between two termite-gut spirochete species in co-culture.</title>
        <authorList>
            <person name="Rosenthal A.Z."/>
            <person name="Matson E.G."/>
            <person name="Eldar A."/>
            <person name="Leadbetter J.R."/>
        </authorList>
    </citation>
    <scope>NUCLEOTIDE SEQUENCE [LARGE SCALE GENOMIC DNA]</scope>
    <source>
        <strain evidence="2">ATCC BAA-888 / DSM 13862 / ZAS-9</strain>
    </source>
</reference>
<dbReference type="EMBL" id="CP001841">
    <property type="protein sequence ID" value="AEF83134.1"/>
    <property type="molecule type" value="Genomic_DNA"/>
</dbReference>
<dbReference type="KEGG" id="taz:TREAZ_2606"/>
<evidence type="ECO:0000313" key="1">
    <source>
        <dbReference type="EMBL" id="AEF83134.1"/>
    </source>
</evidence>
<sequence length="39" mass="4814">MQMPDSVFVENFSPDFYEIFKLREIVYTRDSFLDIFLLF</sequence>
<reference evidence="2" key="1">
    <citation type="submission" date="2009-12" db="EMBL/GenBank/DDBJ databases">
        <title>Complete sequence of Treponema azotonutricium strain ZAS-9.</title>
        <authorList>
            <person name="Tetu S.G."/>
            <person name="Matson E."/>
            <person name="Ren Q."/>
            <person name="Seshadri R."/>
            <person name="Elbourne L."/>
            <person name="Hassan K.A."/>
            <person name="Durkin A."/>
            <person name="Radune D."/>
            <person name="Mohamoud Y."/>
            <person name="Shay R."/>
            <person name="Jin S."/>
            <person name="Zhang X."/>
            <person name="Lucey K."/>
            <person name="Ballor N.R."/>
            <person name="Ottesen E."/>
            <person name="Rosenthal R."/>
            <person name="Allen A."/>
            <person name="Leadbetter J.R."/>
            <person name="Paulsen I.T."/>
        </authorList>
    </citation>
    <scope>NUCLEOTIDE SEQUENCE [LARGE SCALE GENOMIC DNA]</scope>
    <source>
        <strain evidence="2">ATCC BAA-888 / DSM 13862 / ZAS-9</strain>
    </source>
</reference>
<evidence type="ECO:0000313" key="2">
    <source>
        <dbReference type="Proteomes" id="UP000009222"/>
    </source>
</evidence>